<protein>
    <submittedName>
        <fullName evidence="1">Uncharacterized protein</fullName>
    </submittedName>
</protein>
<dbReference type="AlphaFoldDB" id="A0A2H1FX39"/>
<organism evidence="1 2">
    <name type="scientific">Zymoseptoria tritici ST99CH_1E4</name>
    <dbReference type="NCBI Taxonomy" id="1276532"/>
    <lineage>
        <taxon>Eukaryota</taxon>
        <taxon>Fungi</taxon>
        <taxon>Dikarya</taxon>
        <taxon>Ascomycota</taxon>
        <taxon>Pezizomycotina</taxon>
        <taxon>Dothideomycetes</taxon>
        <taxon>Dothideomycetidae</taxon>
        <taxon>Mycosphaerellales</taxon>
        <taxon>Mycosphaerellaceae</taxon>
        <taxon>Zymoseptoria</taxon>
    </lineage>
</organism>
<proteinExistence type="predicted"/>
<dbReference type="EMBL" id="LT854254">
    <property type="protein sequence ID" value="SMR45874.1"/>
    <property type="molecule type" value="Genomic_DNA"/>
</dbReference>
<gene>
    <name evidence="1" type="ORF">ZT1E4_G2492</name>
</gene>
<name>A0A2H1FX39_ZYMTR</name>
<reference evidence="2" key="1">
    <citation type="submission" date="2017-05" db="EMBL/GenBank/DDBJ databases">
        <authorList>
            <person name="Song R."/>
            <person name="Chenine A.L."/>
            <person name="Ruprecht R.M."/>
        </authorList>
    </citation>
    <scope>NUCLEOTIDE SEQUENCE [LARGE SCALE GENOMIC DNA]</scope>
</reference>
<accession>A0A2H1FX39</accession>
<evidence type="ECO:0000313" key="1">
    <source>
        <dbReference type="EMBL" id="SMR45874.1"/>
    </source>
</evidence>
<sequence>MKHFSENVCQYYNLEQITSEEESWKYWRSDSEFILANPNAEVNYDFYLTWIPGCTPRNEKGELINQTVAWKICTSYFIAAYERCNNEGVGGSIEAGCIKYTFTGGRSENVRDYSHTIVPV</sequence>
<dbReference type="Proteomes" id="UP000245764">
    <property type="component" value="Chromosome 2"/>
</dbReference>
<evidence type="ECO:0000313" key="2">
    <source>
        <dbReference type="Proteomes" id="UP000245764"/>
    </source>
</evidence>